<keyword evidence="7" id="KW-0411">Iron-sulfur</keyword>
<dbReference type="PANTHER" id="PTHR47354">
    <property type="entry name" value="NADH OXIDOREDUCTASE HCR"/>
    <property type="match status" value="1"/>
</dbReference>
<organism evidence="10 11">
    <name type="scientific">Nocardioides nanhaiensis</name>
    <dbReference type="NCBI Taxonomy" id="1476871"/>
    <lineage>
        <taxon>Bacteria</taxon>
        <taxon>Bacillati</taxon>
        <taxon>Actinomycetota</taxon>
        <taxon>Actinomycetes</taxon>
        <taxon>Propionibacteriales</taxon>
        <taxon>Nocardioidaceae</taxon>
        <taxon>Nocardioides</taxon>
    </lineage>
</organism>
<evidence type="ECO:0000256" key="6">
    <source>
        <dbReference type="ARBA" id="ARBA00023004"/>
    </source>
</evidence>
<dbReference type="InterPro" id="IPR012675">
    <property type="entry name" value="Beta-grasp_dom_sf"/>
</dbReference>
<dbReference type="CDD" id="cd06185">
    <property type="entry name" value="PDR_like"/>
    <property type="match status" value="1"/>
</dbReference>
<dbReference type="Gene3D" id="2.40.30.10">
    <property type="entry name" value="Translation factors"/>
    <property type="match status" value="1"/>
</dbReference>
<comment type="caution">
    <text evidence="10">The sequence shown here is derived from an EMBL/GenBank/DDBJ whole genome shotgun (WGS) entry which is preliminary data.</text>
</comment>
<keyword evidence="2" id="KW-0285">Flavoprotein</keyword>
<keyword evidence="11" id="KW-1185">Reference proteome</keyword>
<comment type="cofactor">
    <cofactor evidence="1">
        <name>FAD</name>
        <dbReference type="ChEBI" id="CHEBI:57692"/>
    </cofactor>
</comment>
<dbReference type="CDD" id="cd00207">
    <property type="entry name" value="fer2"/>
    <property type="match status" value="1"/>
</dbReference>
<dbReference type="InterPro" id="IPR001041">
    <property type="entry name" value="2Fe-2S_ferredoxin-type"/>
</dbReference>
<evidence type="ECO:0000256" key="1">
    <source>
        <dbReference type="ARBA" id="ARBA00001974"/>
    </source>
</evidence>
<evidence type="ECO:0000256" key="4">
    <source>
        <dbReference type="ARBA" id="ARBA00022723"/>
    </source>
</evidence>
<feature type="domain" description="2Fe-2S ferredoxin-type" evidence="8">
    <location>
        <begin position="244"/>
        <end position="329"/>
    </location>
</feature>
<feature type="domain" description="FAD-binding FR-type" evidence="9">
    <location>
        <begin position="17"/>
        <end position="119"/>
    </location>
</feature>
<evidence type="ECO:0000256" key="3">
    <source>
        <dbReference type="ARBA" id="ARBA00022714"/>
    </source>
</evidence>
<evidence type="ECO:0000259" key="9">
    <source>
        <dbReference type="PROSITE" id="PS51384"/>
    </source>
</evidence>
<dbReference type="InterPro" id="IPR036010">
    <property type="entry name" value="2Fe-2S_ferredoxin-like_sf"/>
</dbReference>
<keyword evidence="3" id="KW-0001">2Fe-2S</keyword>
<dbReference type="EMBL" id="BAABIM010000002">
    <property type="protein sequence ID" value="GAA4683253.1"/>
    <property type="molecule type" value="Genomic_DNA"/>
</dbReference>
<dbReference type="Proteomes" id="UP001500621">
    <property type="component" value="Unassembled WGS sequence"/>
</dbReference>
<keyword evidence="5" id="KW-0560">Oxidoreductase</keyword>
<dbReference type="InterPro" id="IPR050415">
    <property type="entry name" value="MRET"/>
</dbReference>
<keyword evidence="6" id="KW-0408">Iron</keyword>
<dbReference type="Gene3D" id="3.40.50.80">
    <property type="entry name" value="Nucleotide-binding domain of ferredoxin-NADP reductase (FNR) module"/>
    <property type="match status" value="1"/>
</dbReference>
<dbReference type="Gene3D" id="3.10.20.30">
    <property type="match status" value="1"/>
</dbReference>
<keyword evidence="4" id="KW-0479">Metal-binding</keyword>
<dbReference type="PANTHER" id="PTHR47354:SF1">
    <property type="entry name" value="CARNITINE MONOOXYGENASE REDUCTASE SUBUNIT"/>
    <property type="match status" value="1"/>
</dbReference>
<name>A0ABP8W730_9ACTN</name>
<evidence type="ECO:0000313" key="10">
    <source>
        <dbReference type="EMBL" id="GAA4683253.1"/>
    </source>
</evidence>
<dbReference type="InterPro" id="IPR039261">
    <property type="entry name" value="FNR_nucleotide-bd"/>
</dbReference>
<dbReference type="SUPFAM" id="SSF52343">
    <property type="entry name" value="Ferredoxin reductase-like, C-terminal NADP-linked domain"/>
    <property type="match status" value="1"/>
</dbReference>
<gene>
    <name evidence="10" type="ORF">GCM10023226_20510</name>
</gene>
<accession>A0ABP8W730</accession>
<evidence type="ECO:0000313" key="11">
    <source>
        <dbReference type="Proteomes" id="UP001500621"/>
    </source>
</evidence>
<dbReference type="InterPro" id="IPR017927">
    <property type="entry name" value="FAD-bd_FR_type"/>
</dbReference>
<dbReference type="PROSITE" id="PS51085">
    <property type="entry name" value="2FE2S_FER_2"/>
    <property type="match status" value="1"/>
</dbReference>
<evidence type="ECO:0000256" key="7">
    <source>
        <dbReference type="ARBA" id="ARBA00023014"/>
    </source>
</evidence>
<sequence>MSSTALTDRRHTAPTQGGQVTLAVAEKTLVAEGVCRLRLVDPAGQRVPDWTPGAHIDLGLPHGLTRQYSLCGDRWDPFAFEIAVLREPAGSGGSAFVHDRLGVGDHVQVGGPRNNFRLVPAEHYLFVAGGIGITPLLPMLEQASRLDTPWTLLYGGRRRASMAFLDRLAVWGDRVLVRPQDTHGLLDLAGVVAGRPPGTKVYCCGPGPLLSAVEEVCTDLPAGHLRTERFSAKEQPRPARTTPYEVELARSGRVLEVPPTVSVLDALGEAGVTVLASCRQGVCGTCETAVLAGDPDHRDSLLDDDERRSGATFFPCVSRSVSDRLVLDL</sequence>
<protein>
    <submittedName>
        <fullName evidence="10">PDR/VanB family oxidoreductase</fullName>
    </submittedName>
</protein>
<dbReference type="InterPro" id="IPR006058">
    <property type="entry name" value="2Fe2S_fd_BS"/>
</dbReference>
<dbReference type="PROSITE" id="PS00197">
    <property type="entry name" value="2FE2S_FER_1"/>
    <property type="match status" value="1"/>
</dbReference>
<evidence type="ECO:0000256" key="2">
    <source>
        <dbReference type="ARBA" id="ARBA00022630"/>
    </source>
</evidence>
<evidence type="ECO:0000259" key="8">
    <source>
        <dbReference type="PROSITE" id="PS51085"/>
    </source>
</evidence>
<dbReference type="SUPFAM" id="SSF54292">
    <property type="entry name" value="2Fe-2S ferredoxin-like"/>
    <property type="match status" value="1"/>
</dbReference>
<dbReference type="InterPro" id="IPR017938">
    <property type="entry name" value="Riboflavin_synthase-like_b-brl"/>
</dbReference>
<dbReference type="Pfam" id="PF00111">
    <property type="entry name" value="Fer2"/>
    <property type="match status" value="1"/>
</dbReference>
<reference evidence="11" key="1">
    <citation type="journal article" date="2019" name="Int. J. Syst. Evol. Microbiol.">
        <title>The Global Catalogue of Microorganisms (GCM) 10K type strain sequencing project: providing services to taxonomists for standard genome sequencing and annotation.</title>
        <authorList>
            <consortium name="The Broad Institute Genomics Platform"/>
            <consortium name="The Broad Institute Genome Sequencing Center for Infectious Disease"/>
            <person name="Wu L."/>
            <person name="Ma J."/>
        </authorList>
    </citation>
    <scope>NUCLEOTIDE SEQUENCE [LARGE SCALE GENOMIC DNA]</scope>
    <source>
        <strain evidence="11">JCM 18127</strain>
    </source>
</reference>
<dbReference type="PRINTS" id="PR00409">
    <property type="entry name" value="PHDIOXRDTASE"/>
</dbReference>
<evidence type="ECO:0000256" key="5">
    <source>
        <dbReference type="ARBA" id="ARBA00023002"/>
    </source>
</evidence>
<dbReference type="RefSeq" id="WP_345265401.1">
    <property type="nucleotide sequence ID" value="NZ_BAABIM010000002.1"/>
</dbReference>
<dbReference type="SUPFAM" id="SSF63380">
    <property type="entry name" value="Riboflavin synthase domain-like"/>
    <property type="match status" value="1"/>
</dbReference>
<proteinExistence type="predicted"/>
<dbReference type="PROSITE" id="PS51384">
    <property type="entry name" value="FAD_FR"/>
    <property type="match status" value="1"/>
</dbReference>